<protein>
    <submittedName>
        <fullName evidence="2">ABC-type branched-chain amino acid transport system, permease component</fullName>
    </submittedName>
</protein>
<organism evidence="2">
    <name type="scientific">Candidatus Kentrum sp. TC</name>
    <dbReference type="NCBI Taxonomy" id="2126339"/>
    <lineage>
        <taxon>Bacteria</taxon>
        <taxon>Pseudomonadati</taxon>
        <taxon>Pseudomonadota</taxon>
        <taxon>Gammaproteobacteria</taxon>
        <taxon>Candidatus Kentrum</taxon>
    </lineage>
</organism>
<dbReference type="GO" id="GO:0005886">
    <property type="term" value="C:plasma membrane"/>
    <property type="evidence" value="ECO:0007669"/>
    <property type="project" value="TreeGrafter"/>
</dbReference>
<feature type="transmembrane region" description="Helical" evidence="1">
    <location>
        <begin position="86"/>
        <end position="105"/>
    </location>
</feature>
<evidence type="ECO:0000256" key="1">
    <source>
        <dbReference type="SAM" id="Phobius"/>
    </source>
</evidence>
<proteinExistence type="predicted"/>
<evidence type="ECO:0000313" key="2">
    <source>
        <dbReference type="EMBL" id="VFK59930.1"/>
    </source>
</evidence>
<reference evidence="2" key="1">
    <citation type="submission" date="2019-02" db="EMBL/GenBank/DDBJ databases">
        <authorList>
            <person name="Gruber-Vodicka R. H."/>
            <person name="Seah K. B. B."/>
        </authorList>
    </citation>
    <scope>NUCLEOTIDE SEQUENCE</scope>
    <source>
        <strain evidence="2">BECK_BZ126</strain>
    </source>
</reference>
<feature type="transmembrane region" description="Helical" evidence="1">
    <location>
        <begin position="6"/>
        <end position="25"/>
    </location>
</feature>
<feature type="transmembrane region" description="Helical" evidence="1">
    <location>
        <begin position="55"/>
        <end position="74"/>
    </location>
</feature>
<sequence length="282" mass="29627">MDFLAYVWQLTAGAILLAFAISIYIDGIGYVMLHLLGLSGIGAYGYAILTTQYAWHPWSAFFACLASGAVAGWLCAESARSLRGDMLTLVSFGLGVGLVEIYRYLDVTGSVFGIGNIPPLFPAHPVLGAAILVTGAGLLVAYWRRSAGAAMARSIRDDEWAAASLGVSIVLHQRFTGIFSGGMAAISGLYLAATIGFIEPRDFMPVGLLVPLAAVIAAAGRGPLIVALNVALILFFIHGMRLFSGDPVLSGPVSQILIALGLASALILFRLRATAHSAETRE</sequence>
<dbReference type="EMBL" id="CAADFW010000038">
    <property type="protein sequence ID" value="VFK59930.1"/>
    <property type="molecule type" value="Genomic_DNA"/>
</dbReference>
<dbReference type="InterPro" id="IPR043428">
    <property type="entry name" value="LivM-like"/>
</dbReference>
<dbReference type="GO" id="GO:0015658">
    <property type="term" value="F:branched-chain amino acid transmembrane transporter activity"/>
    <property type="evidence" value="ECO:0007669"/>
    <property type="project" value="InterPro"/>
</dbReference>
<feature type="transmembrane region" description="Helical" evidence="1">
    <location>
        <begin position="32"/>
        <end position="49"/>
    </location>
</feature>
<gene>
    <name evidence="2" type="ORF">BECKTC1821F_GA0114240_103832</name>
</gene>
<dbReference type="PANTHER" id="PTHR30482">
    <property type="entry name" value="HIGH-AFFINITY BRANCHED-CHAIN AMINO ACID TRANSPORT SYSTEM PERMEASE"/>
    <property type="match status" value="1"/>
</dbReference>
<keyword evidence="1" id="KW-1133">Transmembrane helix</keyword>
<feature type="transmembrane region" description="Helical" evidence="1">
    <location>
        <begin position="224"/>
        <end position="243"/>
    </location>
</feature>
<name>A0A451A1M1_9GAMM</name>
<accession>A0A451A1M1</accession>
<feature type="transmembrane region" description="Helical" evidence="1">
    <location>
        <begin position="249"/>
        <end position="271"/>
    </location>
</feature>
<dbReference type="PANTHER" id="PTHR30482:SF10">
    <property type="entry name" value="HIGH-AFFINITY BRANCHED-CHAIN AMINO ACID TRANSPORT PROTEIN BRAE"/>
    <property type="match status" value="1"/>
</dbReference>
<feature type="transmembrane region" description="Helical" evidence="1">
    <location>
        <begin position="125"/>
        <end position="143"/>
    </location>
</feature>
<keyword evidence="1" id="KW-0472">Membrane</keyword>
<keyword evidence="1" id="KW-0812">Transmembrane</keyword>
<dbReference type="AlphaFoldDB" id="A0A451A1M1"/>
<feature type="transmembrane region" description="Helical" evidence="1">
    <location>
        <begin position="175"/>
        <end position="197"/>
    </location>
</feature>